<dbReference type="AlphaFoldDB" id="A0A9X0BU55"/>
<comment type="caution">
    <text evidence="2">The sequence shown here is derived from an EMBL/GenBank/DDBJ whole genome shotgun (WGS) entry which is preliminary data.</text>
</comment>
<feature type="non-terminal residue" evidence="2">
    <location>
        <position position="126"/>
    </location>
</feature>
<protein>
    <submittedName>
        <fullName evidence="2">Uncharacterized protein</fullName>
    </submittedName>
</protein>
<evidence type="ECO:0000313" key="3">
    <source>
        <dbReference type="Proteomes" id="UP001148312"/>
    </source>
</evidence>
<organism evidence="2 3">
    <name type="scientific">Penicillium diatomitis</name>
    <dbReference type="NCBI Taxonomy" id="2819901"/>
    <lineage>
        <taxon>Eukaryota</taxon>
        <taxon>Fungi</taxon>
        <taxon>Dikarya</taxon>
        <taxon>Ascomycota</taxon>
        <taxon>Pezizomycotina</taxon>
        <taxon>Eurotiomycetes</taxon>
        <taxon>Eurotiomycetidae</taxon>
        <taxon>Eurotiales</taxon>
        <taxon>Aspergillaceae</taxon>
        <taxon>Penicillium</taxon>
    </lineage>
</organism>
<dbReference type="RefSeq" id="XP_056789089.1">
    <property type="nucleotide sequence ID" value="XM_056935621.1"/>
</dbReference>
<reference evidence="2" key="1">
    <citation type="submission" date="2022-12" db="EMBL/GenBank/DDBJ databases">
        <authorList>
            <person name="Petersen C."/>
        </authorList>
    </citation>
    <scope>NUCLEOTIDE SEQUENCE</scope>
    <source>
        <strain evidence="2">IBT 30728</strain>
    </source>
</reference>
<feature type="compositionally biased region" description="Basic residues" evidence="1">
    <location>
        <begin position="36"/>
        <end position="45"/>
    </location>
</feature>
<name>A0A9X0BU55_9EURO</name>
<proteinExistence type="predicted"/>
<gene>
    <name evidence="2" type="ORF">N7539_006019</name>
</gene>
<feature type="region of interest" description="Disordered" evidence="1">
    <location>
        <begin position="23"/>
        <end position="45"/>
    </location>
</feature>
<evidence type="ECO:0000256" key="1">
    <source>
        <dbReference type="SAM" id="MobiDB-lite"/>
    </source>
</evidence>
<feature type="non-terminal residue" evidence="2">
    <location>
        <position position="1"/>
    </location>
</feature>
<evidence type="ECO:0000313" key="2">
    <source>
        <dbReference type="EMBL" id="KAJ5483819.1"/>
    </source>
</evidence>
<reference evidence="2" key="2">
    <citation type="journal article" date="2023" name="IMA Fungus">
        <title>Comparative genomic study of the Penicillium genus elucidates a diverse pangenome and 15 lateral gene transfer events.</title>
        <authorList>
            <person name="Petersen C."/>
            <person name="Sorensen T."/>
            <person name="Nielsen M.R."/>
            <person name="Sondergaard T.E."/>
            <person name="Sorensen J.L."/>
            <person name="Fitzpatrick D.A."/>
            <person name="Frisvad J.C."/>
            <person name="Nielsen K.L."/>
        </authorList>
    </citation>
    <scope>NUCLEOTIDE SEQUENCE</scope>
    <source>
        <strain evidence="2">IBT 30728</strain>
    </source>
</reference>
<dbReference type="GeneID" id="81625870"/>
<dbReference type="EMBL" id="JAPWDQ010000007">
    <property type="protein sequence ID" value="KAJ5483819.1"/>
    <property type="molecule type" value="Genomic_DNA"/>
</dbReference>
<sequence>GVKRSVESLRGKKYYILRKRRLGRVRPSRRATTSKGRGKSRRLRATARCNLSSSDSISCGNVRRWLHDIPEVAPDGFKSQELPLFFLQLMNHIHRVAMDERIDHFPSSGTMCTGSVSKDGLFNTTN</sequence>
<accession>A0A9X0BU55</accession>
<keyword evidence="3" id="KW-1185">Reference proteome</keyword>
<dbReference type="Proteomes" id="UP001148312">
    <property type="component" value="Unassembled WGS sequence"/>
</dbReference>